<dbReference type="GO" id="GO:0005684">
    <property type="term" value="C:U2-type spliceosomal complex"/>
    <property type="evidence" value="ECO:0007669"/>
    <property type="project" value="TreeGrafter"/>
</dbReference>
<evidence type="ECO:0000256" key="4">
    <source>
        <dbReference type="ARBA" id="ARBA00022728"/>
    </source>
</evidence>
<dbReference type="OrthoDB" id="21123at2759"/>
<feature type="compositionally biased region" description="Polar residues" evidence="8">
    <location>
        <begin position="187"/>
        <end position="198"/>
    </location>
</feature>
<dbReference type="AlphaFoldDB" id="A0A8J2S2M5"/>
<dbReference type="Pfam" id="PF12542">
    <property type="entry name" value="CWC25"/>
    <property type="match status" value="1"/>
</dbReference>
<dbReference type="Proteomes" id="UP000789390">
    <property type="component" value="Unassembled WGS sequence"/>
</dbReference>
<keyword evidence="5" id="KW-0175">Coiled coil</keyword>
<keyword evidence="6" id="KW-0508">mRNA splicing</keyword>
<evidence type="ECO:0000256" key="1">
    <source>
        <dbReference type="ARBA" id="ARBA00004123"/>
    </source>
</evidence>
<comment type="similarity">
    <text evidence="2">Belongs to the CWC25 family.</text>
</comment>
<keyword evidence="3" id="KW-0507">mRNA processing</keyword>
<feature type="region of interest" description="Disordered" evidence="8">
    <location>
        <begin position="114"/>
        <end position="150"/>
    </location>
</feature>
<feature type="compositionally biased region" description="Basic and acidic residues" evidence="8">
    <location>
        <begin position="138"/>
        <end position="150"/>
    </location>
</feature>
<evidence type="ECO:0000256" key="2">
    <source>
        <dbReference type="ARBA" id="ARBA00006695"/>
    </source>
</evidence>
<feature type="region of interest" description="Disordered" evidence="8">
    <location>
        <begin position="179"/>
        <end position="203"/>
    </location>
</feature>
<evidence type="ECO:0000256" key="8">
    <source>
        <dbReference type="SAM" id="MobiDB-lite"/>
    </source>
</evidence>
<sequence length="383" mass="44634">MDETPKLDWMYKGPAGHVNTDEYLTGRAVDKTFEQFKLGGAEPLNLGLYEYNVLWVLNVSMIDLPAPTLPREKSSVPRIQVDVARKVQEDPLLAIRKQEEERKATLREQMLIQQRLTSHNKKPLSINNASSKKRAEKRKSSDSSDHSDLDSKLALKLKKLKKNEKQESLDEKIAKKLRQLKKRRDCTSSATSSDSGNDTTDKLRKKIASYDSRLEREKHEKIHWHNEKHRTTDYYRRSSSSHIQNRLVSEDRHRRSRSRSREVRSKYKDARPQHRTQTESATVVNKKSTGMKLSEEELEKRRREMMQHAVVREQERKVKVDKYRKEIEEEAGQLNADRPKEAAFVKKQLASVTANTTVEARIKANVFNIQRSVNSMDSNFARR</sequence>
<evidence type="ECO:0000256" key="7">
    <source>
        <dbReference type="ARBA" id="ARBA00023242"/>
    </source>
</evidence>
<keyword evidence="10" id="KW-1185">Reference proteome</keyword>
<keyword evidence="4" id="KW-0747">Spliceosome</keyword>
<dbReference type="EMBL" id="CAKKLH010000322">
    <property type="protein sequence ID" value="CAH0112071.1"/>
    <property type="molecule type" value="Genomic_DNA"/>
</dbReference>
<name>A0A8J2S2M5_9CRUS</name>
<evidence type="ECO:0000256" key="5">
    <source>
        <dbReference type="ARBA" id="ARBA00023054"/>
    </source>
</evidence>
<feature type="region of interest" description="Disordered" evidence="8">
    <location>
        <begin position="232"/>
        <end position="286"/>
    </location>
</feature>
<reference evidence="9" key="1">
    <citation type="submission" date="2021-11" db="EMBL/GenBank/DDBJ databases">
        <authorList>
            <person name="Schell T."/>
        </authorList>
    </citation>
    <scope>NUCLEOTIDE SEQUENCE</scope>
    <source>
        <strain evidence="9">M5</strain>
    </source>
</reference>
<dbReference type="PANTHER" id="PTHR16196:SF0">
    <property type="entry name" value="PRE-MRNA-SPLICING FACTOR CWC25 HOMOLOG"/>
    <property type="match status" value="1"/>
</dbReference>
<dbReference type="GO" id="GO:0000398">
    <property type="term" value="P:mRNA splicing, via spliceosome"/>
    <property type="evidence" value="ECO:0007669"/>
    <property type="project" value="TreeGrafter"/>
</dbReference>
<dbReference type="PANTHER" id="PTHR16196">
    <property type="entry name" value="CELL CYCLE CONTROL PROTEIN CWF25"/>
    <property type="match status" value="1"/>
</dbReference>
<dbReference type="InterPro" id="IPR022209">
    <property type="entry name" value="CWC25"/>
</dbReference>
<evidence type="ECO:0000256" key="6">
    <source>
        <dbReference type="ARBA" id="ARBA00023187"/>
    </source>
</evidence>
<proteinExistence type="inferred from homology"/>
<keyword evidence="7" id="KW-0539">Nucleus</keyword>
<comment type="caution">
    <text evidence="9">The sequence shown here is derived from an EMBL/GenBank/DDBJ whole genome shotgun (WGS) entry which is preliminary data.</text>
</comment>
<protein>
    <submittedName>
        <fullName evidence="9">Uncharacterized protein</fullName>
    </submittedName>
</protein>
<comment type="subcellular location">
    <subcellularLocation>
        <location evidence="1">Nucleus</location>
    </subcellularLocation>
</comment>
<dbReference type="InterPro" id="IPR051376">
    <property type="entry name" value="CWC25_splicing_factor"/>
</dbReference>
<organism evidence="9 10">
    <name type="scientific">Daphnia galeata</name>
    <dbReference type="NCBI Taxonomy" id="27404"/>
    <lineage>
        <taxon>Eukaryota</taxon>
        <taxon>Metazoa</taxon>
        <taxon>Ecdysozoa</taxon>
        <taxon>Arthropoda</taxon>
        <taxon>Crustacea</taxon>
        <taxon>Branchiopoda</taxon>
        <taxon>Diplostraca</taxon>
        <taxon>Cladocera</taxon>
        <taxon>Anomopoda</taxon>
        <taxon>Daphniidae</taxon>
        <taxon>Daphnia</taxon>
    </lineage>
</organism>
<accession>A0A8J2S2M5</accession>
<evidence type="ECO:0000313" key="10">
    <source>
        <dbReference type="Proteomes" id="UP000789390"/>
    </source>
</evidence>
<evidence type="ECO:0000256" key="3">
    <source>
        <dbReference type="ARBA" id="ARBA00022664"/>
    </source>
</evidence>
<evidence type="ECO:0000313" key="9">
    <source>
        <dbReference type="EMBL" id="CAH0112071.1"/>
    </source>
</evidence>
<gene>
    <name evidence="9" type="ORF">DGAL_LOCUS15782</name>
</gene>
<feature type="compositionally biased region" description="Basic and acidic residues" evidence="8">
    <location>
        <begin position="248"/>
        <end position="272"/>
    </location>
</feature>